<evidence type="ECO:0000313" key="1">
    <source>
        <dbReference type="EMBL" id="GLK07388.1"/>
    </source>
</evidence>
<proteinExistence type="predicted"/>
<protein>
    <submittedName>
        <fullName evidence="1">Uncharacterized protein</fullName>
    </submittedName>
</protein>
<accession>A0A9W6HXG4</accession>
<gene>
    <name evidence="1" type="ORF">GCM10017600_07930</name>
</gene>
<organism evidence="1 2">
    <name type="scientific">Streptosporangium carneum</name>
    <dbReference type="NCBI Taxonomy" id="47481"/>
    <lineage>
        <taxon>Bacteria</taxon>
        <taxon>Bacillati</taxon>
        <taxon>Actinomycetota</taxon>
        <taxon>Actinomycetes</taxon>
        <taxon>Streptosporangiales</taxon>
        <taxon>Streptosporangiaceae</taxon>
        <taxon>Streptosporangium</taxon>
    </lineage>
</organism>
<comment type="caution">
    <text evidence="1">The sequence shown here is derived from an EMBL/GenBank/DDBJ whole genome shotgun (WGS) entry which is preliminary data.</text>
</comment>
<reference evidence="1" key="2">
    <citation type="submission" date="2023-01" db="EMBL/GenBank/DDBJ databases">
        <authorList>
            <person name="Sun Q."/>
            <person name="Evtushenko L."/>
        </authorList>
    </citation>
    <scope>NUCLEOTIDE SEQUENCE</scope>
    <source>
        <strain evidence="1">VKM Ac-2007</strain>
    </source>
</reference>
<sequence length="54" mass="5932">MLYGAAVHHVRGHDPVTCSPHERFLPPITLTLASLRLREAEQASLPRTLASRTG</sequence>
<evidence type="ECO:0000313" key="2">
    <source>
        <dbReference type="Proteomes" id="UP001143474"/>
    </source>
</evidence>
<name>A0A9W6HXG4_9ACTN</name>
<keyword evidence="2" id="KW-1185">Reference proteome</keyword>
<dbReference type="AlphaFoldDB" id="A0A9W6HXG4"/>
<dbReference type="Proteomes" id="UP001143474">
    <property type="component" value="Unassembled WGS sequence"/>
</dbReference>
<reference evidence="1" key="1">
    <citation type="journal article" date="2014" name="Int. J. Syst. Evol. Microbiol.">
        <title>Complete genome sequence of Corynebacterium casei LMG S-19264T (=DSM 44701T), isolated from a smear-ripened cheese.</title>
        <authorList>
            <consortium name="US DOE Joint Genome Institute (JGI-PGF)"/>
            <person name="Walter F."/>
            <person name="Albersmeier A."/>
            <person name="Kalinowski J."/>
            <person name="Ruckert C."/>
        </authorList>
    </citation>
    <scope>NUCLEOTIDE SEQUENCE</scope>
    <source>
        <strain evidence="1">VKM Ac-2007</strain>
    </source>
</reference>
<dbReference type="EMBL" id="BSEV01000001">
    <property type="protein sequence ID" value="GLK07388.1"/>
    <property type="molecule type" value="Genomic_DNA"/>
</dbReference>